<dbReference type="InterPro" id="IPR020103">
    <property type="entry name" value="PsdUridine_synth_cat_dom_sf"/>
</dbReference>
<dbReference type="Proteomes" id="UP001621714">
    <property type="component" value="Unassembled WGS sequence"/>
</dbReference>
<dbReference type="Gene3D" id="3.30.2350.10">
    <property type="entry name" value="Pseudouridine synthase"/>
    <property type="match status" value="1"/>
</dbReference>
<dbReference type="EMBL" id="JBANFI010000010">
    <property type="protein sequence ID" value="MFK7161816.1"/>
    <property type="molecule type" value="Genomic_DNA"/>
</dbReference>
<dbReference type="InterPro" id="IPR050188">
    <property type="entry name" value="RluA_PseudoU_synthase"/>
</dbReference>
<evidence type="ECO:0000256" key="2">
    <source>
        <dbReference type="ARBA" id="ARBA00023235"/>
    </source>
</evidence>
<proteinExistence type="inferred from homology"/>
<dbReference type="InterPro" id="IPR006224">
    <property type="entry name" value="PsdUridine_synth_RluA-like_CS"/>
</dbReference>
<comment type="caution">
    <text evidence="7">The sequence shown here is derived from an EMBL/GenBank/DDBJ whole genome shotgun (WGS) entry which is preliminary data.</text>
</comment>
<evidence type="ECO:0000256" key="3">
    <source>
        <dbReference type="ARBA" id="ARBA00036882"/>
    </source>
</evidence>
<comment type="function">
    <text evidence="5">Responsible for synthesis of pseudouridine from uracil.</text>
</comment>
<dbReference type="PANTHER" id="PTHR21600">
    <property type="entry name" value="MITOCHONDRIAL RNA PSEUDOURIDINE SYNTHASE"/>
    <property type="match status" value="1"/>
</dbReference>
<dbReference type="PROSITE" id="PS50889">
    <property type="entry name" value="S4"/>
    <property type="match status" value="1"/>
</dbReference>
<accession>A0ABW8Q134</accession>
<dbReference type="Gene3D" id="3.10.290.10">
    <property type="entry name" value="RNA-binding S4 domain"/>
    <property type="match status" value="1"/>
</dbReference>
<dbReference type="CDD" id="cd02869">
    <property type="entry name" value="PseudoU_synth_RluA_like"/>
    <property type="match status" value="1"/>
</dbReference>
<evidence type="ECO:0000313" key="7">
    <source>
        <dbReference type="EMBL" id="MFK7161816.1"/>
    </source>
</evidence>
<dbReference type="SUPFAM" id="SSF55120">
    <property type="entry name" value="Pseudouridine synthase"/>
    <property type="match status" value="1"/>
</dbReference>
<name>A0ABW8Q134_9GAMM</name>
<protein>
    <recommendedName>
        <fullName evidence="5">Pseudouridine synthase</fullName>
        <ecNumber evidence="5">5.4.99.-</ecNumber>
    </recommendedName>
</protein>
<evidence type="ECO:0000256" key="5">
    <source>
        <dbReference type="RuleBase" id="RU362028"/>
    </source>
</evidence>
<dbReference type="InterPro" id="IPR036986">
    <property type="entry name" value="S4_RNA-bd_sf"/>
</dbReference>
<evidence type="ECO:0000259" key="6">
    <source>
        <dbReference type="Pfam" id="PF00849"/>
    </source>
</evidence>
<dbReference type="PROSITE" id="PS01129">
    <property type="entry name" value="PSI_RLU"/>
    <property type="match status" value="1"/>
</dbReference>
<evidence type="ECO:0000313" key="8">
    <source>
        <dbReference type="Proteomes" id="UP001621714"/>
    </source>
</evidence>
<keyword evidence="8" id="KW-1185">Reference proteome</keyword>
<dbReference type="EC" id="5.4.99.-" evidence="5"/>
<comment type="similarity">
    <text evidence="1 5">Belongs to the pseudouridine synthase RluA family.</text>
</comment>
<feature type="domain" description="Pseudouridine synthase RsuA/RluA-like" evidence="6">
    <location>
        <begin position="92"/>
        <end position="242"/>
    </location>
</feature>
<keyword evidence="2 5" id="KW-0413">Isomerase</keyword>
<dbReference type="RefSeq" id="WP_405341379.1">
    <property type="nucleotide sequence ID" value="NZ_JBANFI010000010.1"/>
</dbReference>
<reference evidence="7 8" key="1">
    <citation type="submission" date="2024-02" db="EMBL/GenBank/DDBJ databases">
        <title>Marinospirillum sp. MEB 164 isolated from Lonar lake sediment.</title>
        <authorList>
            <person name="Joshi A."/>
            <person name="Thite S."/>
        </authorList>
    </citation>
    <scope>NUCLEOTIDE SEQUENCE [LARGE SCALE GENOMIC DNA]</scope>
    <source>
        <strain evidence="7 8">MEB164</strain>
    </source>
</reference>
<comment type="catalytic activity">
    <reaction evidence="3">
        <text>uridine(1911/1915/1917) in 23S rRNA = pseudouridine(1911/1915/1917) in 23S rRNA</text>
        <dbReference type="Rhea" id="RHEA:42524"/>
        <dbReference type="Rhea" id="RHEA-COMP:10097"/>
        <dbReference type="Rhea" id="RHEA-COMP:10098"/>
        <dbReference type="ChEBI" id="CHEBI:65314"/>
        <dbReference type="ChEBI" id="CHEBI:65315"/>
        <dbReference type="EC" id="5.4.99.23"/>
    </reaction>
</comment>
<dbReference type="GO" id="GO:0160140">
    <property type="term" value="F:23S rRNA pseudouridine(1911/1915/1917) synthase activity"/>
    <property type="evidence" value="ECO:0007669"/>
    <property type="project" value="UniProtKB-EC"/>
</dbReference>
<dbReference type="NCBIfam" id="NF008385">
    <property type="entry name" value="PRK11180.1"/>
    <property type="match status" value="1"/>
</dbReference>
<keyword evidence="4" id="KW-0694">RNA-binding</keyword>
<comment type="catalytic activity">
    <reaction evidence="5">
        <text>a uridine in RNA = a pseudouridine in RNA</text>
        <dbReference type="Rhea" id="RHEA:48348"/>
        <dbReference type="Rhea" id="RHEA-COMP:12068"/>
        <dbReference type="Rhea" id="RHEA-COMP:12069"/>
        <dbReference type="ChEBI" id="CHEBI:65314"/>
        <dbReference type="ChEBI" id="CHEBI:65315"/>
    </reaction>
</comment>
<evidence type="ECO:0000256" key="1">
    <source>
        <dbReference type="ARBA" id="ARBA00010876"/>
    </source>
</evidence>
<gene>
    <name evidence="7" type="primary">rluD</name>
    <name evidence="7" type="ORF">V6U78_12300</name>
</gene>
<organism evidence="7 8">
    <name type="scientific">Marinospirillum alkalitolerans</name>
    <dbReference type="NCBI Taxonomy" id="3123374"/>
    <lineage>
        <taxon>Bacteria</taxon>
        <taxon>Pseudomonadati</taxon>
        <taxon>Pseudomonadota</taxon>
        <taxon>Gammaproteobacteria</taxon>
        <taxon>Oceanospirillales</taxon>
        <taxon>Oceanospirillaceae</taxon>
        <taxon>Marinospirillum</taxon>
    </lineage>
</organism>
<evidence type="ECO:0000256" key="4">
    <source>
        <dbReference type="PROSITE-ProRule" id="PRU00182"/>
    </source>
</evidence>
<dbReference type="SUPFAM" id="SSF55174">
    <property type="entry name" value="Alpha-L RNA-binding motif"/>
    <property type="match status" value="1"/>
</dbReference>
<dbReference type="InterPro" id="IPR006225">
    <property type="entry name" value="PsdUridine_synth_RluC/D"/>
</dbReference>
<dbReference type="PANTHER" id="PTHR21600:SF44">
    <property type="entry name" value="RIBOSOMAL LARGE SUBUNIT PSEUDOURIDINE SYNTHASE D"/>
    <property type="match status" value="1"/>
</dbReference>
<sequence>MTQKIAQQAPVPIHLAGKRADQAAAELFTDFSRAKLQQWLKEGALLRNGAPLKPKDKVMAGDLLVIEAQQEIQTRDVPQQIALDIVHEDDALLVINKEAGMVVHPAAGHADGTLLNALLYHCPQLEDLPRAGIVHRLDKDTSGLMVVAKTLQAQTSLVAQLQDRSMGREYDAVVLGSLISGGTINAPIGRHPKDRQRQAVVVSGGKPAVTHYRVVERYRAHTHVRCQLETGRTHQIRVHLSHLKHPLVGDPQYGGRLKLPAGAGEELKQFLRAFPRQALHARSLKLLHPEHQQPQQWQAPMPEDMQLLLALLAEDTREAR</sequence>
<dbReference type="Pfam" id="PF00849">
    <property type="entry name" value="PseudoU_synth_2"/>
    <property type="match status" value="1"/>
</dbReference>
<dbReference type="NCBIfam" id="TIGR00005">
    <property type="entry name" value="rluA_subfam"/>
    <property type="match status" value="1"/>
</dbReference>
<dbReference type="InterPro" id="IPR006145">
    <property type="entry name" value="PsdUridine_synth_RsuA/RluA"/>
</dbReference>